<reference evidence="2" key="1">
    <citation type="submission" date="2023-01" db="EMBL/GenBank/DDBJ databases">
        <title>Genome assembly of the deep-sea coral Lophelia pertusa.</title>
        <authorList>
            <person name="Herrera S."/>
            <person name="Cordes E."/>
        </authorList>
    </citation>
    <scope>NUCLEOTIDE SEQUENCE</scope>
    <source>
        <strain evidence="2">USNM1676648</strain>
        <tissue evidence="2">Polyp</tissue>
    </source>
</reference>
<sequence length="71" mass="7722">MAAGQVGVRGVNALKPVEMDSKTETENVTIQRQNTEESRAPEQADKQDGVMSKSCAVNGGWSPWGKMVRML</sequence>
<comment type="caution">
    <text evidence="2">The sequence shown here is derived from an EMBL/GenBank/DDBJ whole genome shotgun (WGS) entry which is preliminary data.</text>
</comment>
<dbReference type="EMBL" id="MU825415">
    <property type="protein sequence ID" value="KAJ7390495.1"/>
    <property type="molecule type" value="Genomic_DNA"/>
</dbReference>
<dbReference type="Proteomes" id="UP001163046">
    <property type="component" value="Unassembled WGS sequence"/>
</dbReference>
<evidence type="ECO:0000313" key="3">
    <source>
        <dbReference type="Proteomes" id="UP001163046"/>
    </source>
</evidence>
<accession>A0A9X0D8A9</accession>
<evidence type="ECO:0000313" key="2">
    <source>
        <dbReference type="EMBL" id="KAJ7390495.1"/>
    </source>
</evidence>
<proteinExistence type="predicted"/>
<dbReference type="AlphaFoldDB" id="A0A9X0D8A9"/>
<evidence type="ECO:0000256" key="1">
    <source>
        <dbReference type="SAM" id="MobiDB-lite"/>
    </source>
</evidence>
<gene>
    <name evidence="2" type="ORF">OS493_024527</name>
</gene>
<organism evidence="2 3">
    <name type="scientific">Desmophyllum pertusum</name>
    <dbReference type="NCBI Taxonomy" id="174260"/>
    <lineage>
        <taxon>Eukaryota</taxon>
        <taxon>Metazoa</taxon>
        <taxon>Cnidaria</taxon>
        <taxon>Anthozoa</taxon>
        <taxon>Hexacorallia</taxon>
        <taxon>Scleractinia</taxon>
        <taxon>Caryophylliina</taxon>
        <taxon>Caryophylliidae</taxon>
        <taxon>Desmophyllum</taxon>
    </lineage>
</organism>
<feature type="region of interest" description="Disordered" evidence="1">
    <location>
        <begin position="1"/>
        <end position="55"/>
    </location>
</feature>
<feature type="compositionally biased region" description="Basic and acidic residues" evidence="1">
    <location>
        <begin position="34"/>
        <end position="48"/>
    </location>
</feature>
<name>A0A9X0D8A9_9CNID</name>
<keyword evidence="3" id="KW-1185">Reference proteome</keyword>
<protein>
    <submittedName>
        <fullName evidence="2">Uncharacterized protein</fullName>
    </submittedName>
</protein>